<dbReference type="AlphaFoldDB" id="A0A0F9W8H6"/>
<sequence length="138" mass="15068">MGLTEGNETLLGIFDFLARNIGCTTLDVDFEDFGLPERLEASFDGMCLWAIHEGLITVMSTKNLDDAHTVHSYARLHNPAITSLGVSVASVAMNRLDGNVVLATALVKNPELLRKVVAKSDEAQDDQRQAEVAELRRA</sequence>
<protein>
    <submittedName>
        <fullName evidence="1">Uncharacterized protein</fullName>
    </submittedName>
</protein>
<evidence type="ECO:0000313" key="1">
    <source>
        <dbReference type="EMBL" id="KKO08608.1"/>
    </source>
</evidence>
<proteinExistence type="predicted"/>
<dbReference type="EMBL" id="LAZR01000009">
    <property type="protein sequence ID" value="KKO08608.1"/>
    <property type="molecule type" value="Genomic_DNA"/>
</dbReference>
<gene>
    <name evidence="1" type="ORF">LCGC14_0045480</name>
</gene>
<name>A0A0F9W8H6_9ZZZZ</name>
<comment type="caution">
    <text evidence="1">The sequence shown here is derived from an EMBL/GenBank/DDBJ whole genome shotgun (WGS) entry which is preliminary data.</text>
</comment>
<accession>A0A0F9W8H6</accession>
<organism evidence="1">
    <name type="scientific">marine sediment metagenome</name>
    <dbReference type="NCBI Taxonomy" id="412755"/>
    <lineage>
        <taxon>unclassified sequences</taxon>
        <taxon>metagenomes</taxon>
        <taxon>ecological metagenomes</taxon>
    </lineage>
</organism>
<reference evidence="1" key="1">
    <citation type="journal article" date="2015" name="Nature">
        <title>Complex archaea that bridge the gap between prokaryotes and eukaryotes.</title>
        <authorList>
            <person name="Spang A."/>
            <person name="Saw J.H."/>
            <person name="Jorgensen S.L."/>
            <person name="Zaremba-Niedzwiedzka K."/>
            <person name="Martijn J."/>
            <person name="Lind A.E."/>
            <person name="van Eijk R."/>
            <person name="Schleper C."/>
            <person name="Guy L."/>
            <person name="Ettema T.J."/>
        </authorList>
    </citation>
    <scope>NUCLEOTIDE SEQUENCE</scope>
</reference>